<proteinExistence type="predicted"/>
<protein>
    <submittedName>
        <fullName evidence="3">Uncharacterized protein</fullName>
    </submittedName>
</protein>
<keyword evidence="2" id="KW-0472">Membrane</keyword>
<evidence type="ECO:0000313" key="3">
    <source>
        <dbReference type="EMBL" id="KYG66566.1"/>
    </source>
</evidence>
<evidence type="ECO:0000256" key="2">
    <source>
        <dbReference type="SAM" id="Phobius"/>
    </source>
</evidence>
<gene>
    <name evidence="3" type="ORF">AZI86_05845</name>
</gene>
<dbReference type="AlphaFoldDB" id="A0A150WQC2"/>
<feature type="coiled-coil region" evidence="1">
    <location>
        <begin position="312"/>
        <end position="360"/>
    </location>
</feature>
<reference evidence="3 4" key="1">
    <citation type="submission" date="2016-03" db="EMBL/GenBank/DDBJ databases">
        <authorList>
            <person name="Ploux O."/>
        </authorList>
    </citation>
    <scope>NUCLEOTIDE SEQUENCE [LARGE SCALE GENOMIC DNA]</scope>
    <source>
        <strain evidence="3 4">R0</strain>
    </source>
</reference>
<accession>A0A150WQC2</accession>
<feature type="coiled-coil region" evidence="1">
    <location>
        <begin position="147"/>
        <end position="206"/>
    </location>
</feature>
<keyword evidence="1" id="KW-0175">Coiled coil</keyword>
<name>A0A150WQC2_BDEBC</name>
<dbReference type="Proteomes" id="UP000075320">
    <property type="component" value="Unassembled WGS sequence"/>
</dbReference>
<keyword evidence="2" id="KW-1133">Transmembrane helix</keyword>
<evidence type="ECO:0000313" key="4">
    <source>
        <dbReference type="Proteomes" id="UP000075320"/>
    </source>
</evidence>
<dbReference type="RefSeq" id="WP_061834130.1">
    <property type="nucleotide sequence ID" value="NZ_LUKE01000001.1"/>
</dbReference>
<dbReference type="EMBL" id="LUKE01000001">
    <property type="protein sequence ID" value="KYG66566.1"/>
    <property type="molecule type" value="Genomic_DNA"/>
</dbReference>
<evidence type="ECO:0000256" key="1">
    <source>
        <dbReference type="SAM" id="Coils"/>
    </source>
</evidence>
<dbReference type="OrthoDB" id="5288647at2"/>
<organism evidence="3 4">
    <name type="scientific">Bdellovibrio bacteriovorus</name>
    <dbReference type="NCBI Taxonomy" id="959"/>
    <lineage>
        <taxon>Bacteria</taxon>
        <taxon>Pseudomonadati</taxon>
        <taxon>Bdellovibrionota</taxon>
        <taxon>Bdellovibrionia</taxon>
        <taxon>Bdellovibrionales</taxon>
        <taxon>Pseudobdellovibrionaceae</taxon>
        <taxon>Bdellovibrio</taxon>
    </lineage>
</organism>
<comment type="caution">
    <text evidence="3">The sequence shown here is derived from an EMBL/GenBank/DDBJ whole genome shotgun (WGS) entry which is preliminary data.</text>
</comment>
<feature type="transmembrane region" description="Helical" evidence="2">
    <location>
        <begin position="12"/>
        <end position="31"/>
    </location>
</feature>
<keyword evidence="2" id="KW-0812">Transmembrane</keyword>
<sequence>MNKISDTSNPTAVKIFINTLTVMIFMTAPLLSQAQTAPTGSTTTMFGGDSVEVTNIKRCDNIATQLSRAEEKISTACRKAGMGGGKECVSKVKDCDEVTGEESFNTMGAFTQAVGAYTGNSQISAIGNGDTNSSCPQMSGKDYFEEKSSIEKDLKTAEKELADLDKEKAEAQKEYDDALKEINDNLAKAQEEAKEKAHEIDEETQKQVAEFQTAQAQAAKDMRAKKTDILTLQGQLINLDRQKATALIDLTNYTAESDCKKKMYEAYATYKKAVSSGTSSGHITRAKEKKNELIMVYTKCMEGFSQKRMAVNENYKQQRDKLEKQITDSNADVAAIEDGLKQSQEALDKMKSTAETKKAEALQSVISLGTRAQQEMEAAYKNLQAKSSGIGKKETALNKQLNQLNNNLMTLGPAPKRGTDYAPSDAMSDIEAGMGEINDINAMAASCPQYIKDAAAAKLKKYGGSSKSQKGDR</sequence>
<keyword evidence="4" id="KW-1185">Reference proteome</keyword>